<accession>A9JS94</accession>
<evidence type="ECO:0000256" key="16">
    <source>
        <dbReference type="ARBA" id="ARBA00030100"/>
    </source>
</evidence>
<evidence type="ECO:0000256" key="6">
    <source>
        <dbReference type="ARBA" id="ARBA00022608"/>
    </source>
</evidence>
<dbReference type="GO" id="GO:0005615">
    <property type="term" value="C:extracellular space"/>
    <property type="evidence" value="ECO:0007669"/>
    <property type="project" value="TreeGrafter"/>
</dbReference>
<feature type="non-terminal residue" evidence="21">
    <location>
        <position position="1"/>
    </location>
</feature>
<evidence type="ECO:0000256" key="12">
    <source>
        <dbReference type="ARBA" id="ARBA00023157"/>
    </source>
</evidence>
<evidence type="ECO:0000313" key="21">
    <source>
        <dbReference type="EMBL" id="AAI55967.1"/>
    </source>
</evidence>
<evidence type="ECO:0000256" key="8">
    <source>
        <dbReference type="ARBA" id="ARBA00022723"/>
    </source>
</evidence>
<keyword evidence="4" id="KW-0964">Secreted</keyword>
<comment type="subunit">
    <text evidence="15">Interacts with MMP1, MMP3, MMP10 and MMP13, but has only very low affinity for MMP14. Interacts with CD63; identified in a complex with CD63 and ITGB1.</text>
</comment>
<feature type="disulfide bond" evidence="18">
    <location>
        <begin position="44"/>
        <end position="153"/>
    </location>
</feature>
<feature type="disulfide bond" evidence="18">
    <location>
        <begin position="34"/>
        <end position="128"/>
    </location>
</feature>
<dbReference type="GO" id="GO:0046872">
    <property type="term" value="F:metal ion binding"/>
    <property type="evidence" value="ECO:0007669"/>
    <property type="project" value="UniProtKB-KW"/>
</dbReference>
<dbReference type="Gene3D" id="2.40.50.120">
    <property type="match status" value="1"/>
</dbReference>
<dbReference type="Pfam" id="PF00965">
    <property type="entry name" value="TIMP"/>
    <property type="match status" value="1"/>
</dbReference>
<evidence type="ECO:0000256" key="3">
    <source>
        <dbReference type="ARBA" id="ARBA00013524"/>
    </source>
</evidence>
<keyword evidence="13" id="KW-0325">Glycoprotein</keyword>
<dbReference type="GO" id="GO:0002020">
    <property type="term" value="F:protease binding"/>
    <property type="evidence" value="ECO:0007669"/>
    <property type="project" value="TreeGrafter"/>
</dbReference>
<dbReference type="InterPro" id="IPR001820">
    <property type="entry name" value="TIMP"/>
</dbReference>
<evidence type="ECO:0000256" key="15">
    <source>
        <dbReference type="ARBA" id="ARBA00025946"/>
    </source>
</evidence>
<evidence type="ECO:0000256" key="19">
    <source>
        <dbReference type="SAM" id="Phobius"/>
    </source>
</evidence>
<dbReference type="GO" id="GO:0008083">
    <property type="term" value="F:growth factor activity"/>
    <property type="evidence" value="ECO:0007669"/>
    <property type="project" value="UniProtKB-KW"/>
</dbReference>
<keyword evidence="9" id="KW-0732">Signal</keyword>
<name>A9JS94_XENLA</name>
<evidence type="ECO:0000256" key="9">
    <source>
        <dbReference type="ARBA" id="ARBA00022729"/>
    </source>
</evidence>
<dbReference type="GO" id="GO:0009725">
    <property type="term" value="P:response to hormone"/>
    <property type="evidence" value="ECO:0007669"/>
    <property type="project" value="TreeGrafter"/>
</dbReference>
<dbReference type="InterPro" id="IPR027465">
    <property type="entry name" value="TIMP_C"/>
</dbReference>
<dbReference type="InterPro" id="IPR008993">
    <property type="entry name" value="TIMP-like_OB-fold"/>
</dbReference>
<feature type="disulfide bond" evidence="18">
    <location>
        <begin position="160"/>
        <end position="165"/>
    </location>
</feature>
<feature type="domain" description="NTR" evidence="20">
    <location>
        <begin position="32"/>
        <end position="153"/>
    </location>
</feature>
<feature type="binding site" evidence="17">
    <location>
        <position position="32"/>
    </location>
    <ligand>
        <name>Zn(2+)</name>
        <dbReference type="ChEBI" id="CHEBI:29105"/>
        <note>ligand shared with metalloproteinase partner</note>
    </ligand>
</feature>
<evidence type="ECO:0000256" key="14">
    <source>
        <dbReference type="ARBA" id="ARBA00023215"/>
    </source>
</evidence>
<evidence type="ECO:0000256" key="5">
    <source>
        <dbReference type="ARBA" id="ARBA00022553"/>
    </source>
</evidence>
<proteinExistence type="evidence at transcript level"/>
<keyword evidence="7" id="KW-0646">Protease inhibitor</keyword>
<dbReference type="GO" id="GO:0051045">
    <property type="term" value="P:negative regulation of membrane protein ectodomain proteolysis"/>
    <property type="evidence" value="ECO:0007669"/>
    <property type="project" value="TreeGrafter"/>
</dbReference>
<evidence type="ECO:0000256" key="18">
    <source>
        <dbReference type="PIRSR" id="PIRSR601820-3"/>
    </source>
</evidence>
<keyword evidence="6" id="KW-0483">Metalloprotease inhibitor</keyword>
<evidence type="ECO:0000256" key="10">
    <source>
        <dbReference type="ARBA" id="ARBA00022833"/>
    </source>
</evidence>
<keyword evidence="14" id="KW-0481">Metalloenzyme inhibitor</keyword>
<dbReference type="GO" id="GO:0008191">
    <property type="term" value="F:metalloendopeptidase inhibitor activity"/>
    <property type="evidence" value="ECO:0007669"/>
    <property type="project" value="InterPro"/>
</dbReference>
<dbReference type="Gene3D" id="3.90.370.10">
    <property type="entry name" value="Tissue inhibitor of metalloproteinase-1. Chain B, domain 1"/>
    <property type="match status" value="1"/>
</dbReference>
<dbReference type="SUPFAM" id="SSF50242">
    <property type="entry name" value="TIMP-like"/>
    <property type="match status" value="1"/>
</dbReference>
<dbReference type="SMART" id="SM00206">
    <property type="entry name" value="NTR"/>
    <property type="match status" value="1"/>
</dbReference>
<evidence type="ECO:0000256" key="11">
    <source>
        <dbReference type="ARBA" id="ARBA00023030"/>
    </source>
</evidence>
<comment type="subcellular location">
    <subcellularLocation>
        <location evidence="1">Secreted</location>
    </subcellularLocation>
</comment>
<keyword evidence="11" id="KW-0339">Growth factor</keyword>
<evidence type="ECO:0000256" key="17">
    <source>
        <dbReference type="PIRSR" id="PIRSR601820-1"/>
    </source>
</evidence>
<comment type="similarity">
    <text evidence="2">Belongs to the protease inhibitor I35 (TIMP) family.</text>
</comment>
<evidence type="ECO:0000256" key="1">
    <source>
        <dbReference type="ARBA" id="ARBA00004613"/>
    </source>
</evidence>
<dbReference type="AlphaFoldDB" id="A9JS94"/>
<dbReference type="InterPro" id="IPR001134">
    <property type="entry name" value="Netrin_domain"/>
</dbReference>
<dbReference type="GO" id="GO:0034097">
    <property type="term" value="P:response to cytokine"/>
    <property type="evidence" value="ECO:0007669"/>
    <property type="project" value="TreeGrafter"/>
</dbReference>
<keyword evidence="8 17" id="KW-0479">Metal-binding</keyword>
<evidence type="ECO:0000256" key="2">
    <source>
        <dbReference type="ARBA" id="ARBA00011027"/>
    </source>
</evidence>
<reference evidence="21" key="1">
    <citation type="submission" date="2007-12" db="EMBL/GenBank/DDBJ databases">
        <authorList>
            <consortium name="NIH - Xenopus Gene Collection (XGC) project"/>
        </authorList>
    </citation>
    <scope>NUCLEOTIDE SEQUENCE [LARGE SCALE MRNA]</scope>
    <source>
        <tissue evidence="21">Fat bodies</tissue>
    </source>
</reference>
<sequence length="228" mass="25185">QTEGLPSHQFGIMLYLVVVLVLGCLSQEVLGCSCGRRHPQSAYCSADFVIRGRFIGKTQYKTEEQGRVKYEIKTTKIFKAPQGMDDIQFLSTPSMESMCGYEHVLSNKSQAFLITGHAVNGNLVIDQCNFIVPWASLTTAQKRGFEEVYRKACSCNIVPCYGGSCSLESDSQCLWTDVLVHWQEPLNGSQSKYMACVDQGNGLCTWESQKPSVIAARNKEAQSAATAQ</sequence>
<gene>
    <name evidence="21" type="primary">LOC100049771</name>
</gene>
<keyword evidence="19" id="KW-0472">Membrane</keyword>
<keyword evidence="19" id="KW-0812">Transmembrane</keyword>
<feature type="transmembrane region" description="Helical" evidence="19">
    <location>
        <begin position="12"/>
        <end position="30"/>
    </location>
</feature>
<keyword evidence="19" id="KW-1133">Transmembrane helix</keyword>
<dbReference type="PANTHER" id="PTHR11844">
    <property type="entry name" value="METALLOPROTEASE INHIBITOR"/>
    <property type="match status" value="1"/>
</dbReference>
<dbReference type="GO" id="GO:0031012">
    <property type="term" value="C:extracellular matrix"/>
    <property type="evidence" value="ECO:0007669"/>
    <property type="project" value="TreeGrafter"/>
</dbReference>
<feature type="disulfide bond" evidence="18">
    <location>
        <begin position="173"/>
        <end position="196"/>
    </location>
</feature>
<protein>
    <recommendedName>
        <fullName evidence="3">Metalloproteinase inhibitor 1</fullName>
    </recommendedName>
    <alternativeName>
        <fullName evidence="16">Tissue inhibitor of metalloproteinases 1</fullName>
    </alternativeName>
</protein>
<keyword evidence="12 18" id="KW-1015">Disulfide bond</keyword>
<organism evidence="21">
    <name type="scientific">Xenopus laevis</name>
    <name type="common">African clawed frog</name>
    <dbReference type="NCBI Taxonomy" id="8355"/>
    <lineage>
        <taxon>Eukaryota</taxon>
        <taxon>Metazoa</taxon>
        <taxon>Chordata</taxon>
        <taxon>Craniata</taxon>
        <taxon>Vertebrata</taxon>
        <taxon>Euteleostomi</taxon>
        <taxon>Amphibia</taxon>
        <taxon>Batrachia</taxon>
        <taxon>Anura</taxon>
        <taxon>Pipoidea</taxon>
        <taxon>Pipidae</taxon>
        <taxon>Xenopodinae</taxon>
        <taxon>Xenopus</taxon>
        <taxon>Xenopus</taxon>
    </lineage>
</organism>
<evidence type="ECO:0000259" key="20">
    <source>
        <dbReference type="PROSITE" id="PS50189"/>
    </source>
</evidence>
<dbReference type="EMBL" id="BC155966">
    <property type="protein sequence ID" value="AAI55967.1"/>
    <property type="molecule type" value="mRNA"/>
</dbReference>
<keyword evidence="5" id="KW-0597">Phosphoprotein</keyword>
<keyword evidence="10 17" id="KW-0862">Zinc</keyword>
<feature type="disulfide bond" evidence="18">
    <location>
        <begin position="32"/>
        <end position="99"/>
    </location>
</feature>
<evidence type="ECO:0000256" key="13">
    <source>
        <dbReference type="ARBA" id="ARBA00023180"/>
    </source>
</evidence>
<dbReference type="PROSITE" id="PS50189">
    <property type="entry name" value="NTR"/>
    <property type="match status" value="1"/>
</dbReference>
<evidence type="ECO:0000256" key="7">
    <source>
        <dbReference type="ARBA" id="ARBA00022690"/>
    </source>
</evidence>
<dbReference type="PANTHER" id="PTHR11844:SF20">
    <property type="entry name" value="METALLOPROTEINASE INHIBITOR 1"/>
    <property type="match status" value="1"/>
</dbReference>
<feature type="disulfide bond" evidence="18">
    <location>
        <begin position="155"/>
        <end position="204"/>
    </location>
</feature>
<evidence type="ECO:0000256" key="4">
    <source>
        <dbReference type="ARBA" id="ARBA00022525"/>
    </source>
</evidence>